<dbReference type="PIRSF" id="PIRSF001259">
    <property type="entry name" value="RibA"/>
    <property type="match status" value="1"/>
</dbReference>
<evidence type="ECO:0000256" key="2">
    <source>
        <dbReference type="ARBA" id="ARBA00001936"/>
    </source>
</evidence>
<evidence type="ECO:0000313" key="17">
    <source>
        <dbReference type="Proteomes" id="UP000315648"/>
    </source>
</evidence>
<evidence type="ECO:0000256" key="9">
    <source>
        <dbReference type="ARBA" id="ARBA00022619"/>
    </source>
</evidence>
<comment type="function">
    <text evidence="3 14">Catalyzes the conversion of D-ribulose 5-phosphate to formate and 3,4-dihydroxy-2-butanone 4-phosphate.</text>
</comment>
<evidence type="ECO:0000256" key="6">
    <source>
        <dbReference type="ARBA" id="ARBA00008976"/>
    </source>
</evidence>
<comment type="similarity">
    <text evidence="5">In the N-terminal section; belongs to the DHBP synthase family.</text>
</comment>
<proteinExistence type="inferred from homology"/>
<keyword evidence="12 14" id="KW-0464">Manganese</keyword>
<evidence type="ECO:0000256" key="11">
    <source>
        <dbReference type="ARBA" id="ARBA00022842"/>
    </source>
</evidence>
<dbReference type="GO" id="GO:0000287">
    <property type="term" value="F:magnesium ion binding"/>
    <property type="evidence" value="ECO:0007669"/>
    <property type="project" value="UniProtKB-UniRule"/>
</dbReference>
<evidence type="ECO:0000256" key="3">
    <source>
        <dbReference type="ARBA" id="ARBA00002284"/>
    </source>
</evidence>
<name>A0A556QKF5_9BACT</name>
<feature type="binding site" evidence="14">
    <location>
        <position position="34"/>
    </location>
    <ligand>
        <name>Mg(2+)</name>
        <dbReference type="ChEBI" id="CHEBI:18420"/>
        <label>2</label>
    </ligand>
</feature>
<keyword evidence="9 14" id="KW-0686">Riboflavin biosynthesis</keyword>
<feature type="binding site" evidence="14">
    <location>
        <position position="149"/>
    </location>
    <ligand>
        <name>Mg(2+)</name>
        <dbReference type="ChEBI" id="CHEBI:18420"/>
        <label>2</label>
    </ligand>
</feature>
<feature type="binding site" evidence="14">
    <location>
        <begin position="33"/>
        <end position="34"/>
    </location>
    <ligand>
        <name>D-ribulose 5-phosphate</name>
        <dbReference type="ChEBI" id="CHEBI:58121"/>
    </ligand>
</feature>
<dbReference type="NCBIfam" id="TIGR00506">
    <property type="entry name" value="ribB"/>
    <property type="match status" value="1"/>
</dbReference>
<dbReference type="InterPro" id="IPR000422">
    <property type="entry name" value="DHBP_synthase_RibB"/>
</dbReference>
<comment type="similarity">
    <text evidence="14">Belongs to the DHBP synthase family.</text>
</comment>
<dbReference type="GO" id="GO:0005829">
    <property type="term" value="C:cytosol"/>
    <property type="evidence" value="ECO:0007669"/>
    <property type="project" value="TreeGrafter"/>
</dbReference>
<dbReference type="Pfam" id="PF00926">
    <property type="entry name" value="DHBP_synthase"/>
    <property type="match status" value="1"/>
</dbReference>
<comment type="subunit">
    <text evidence="14">Homodimer.</text>
</comment>
<feature type="site" description="Essential for catalytic activity" evidence="14">
    <location>
        <position position="170"/>
    </location>
</feature>
<keyword evidence="10 14" id="KW-0479">Metal-binding</keyword>
<evidence type="ECO:0000259" key="15">
    <source>
        <dbReference type="Pfam" id="PF00925"/>
    </source>
</evidence>
<protein>
    <recommendedName>
        <fullName evidence="8 14">3,4-dihydroxy-2-butanone 4-phosphate synthase</fullName>
        <shortName evidence="14">DHBP synthase</shortName>
        <ecNumber evidence="7 14">4.1.99.12</ecNumber>
    </recommendedName>
</protein>
<feature type="binding site" evidence="14">
    <location>
        <begin position="146"/>
        <end position="150"/>
    </location>
    <ligand>
        <name>D-ribulose 5-phosphate</name>
        <dbReference type="ChEBI" id="CHEBI:58121"/>
    </ligand>
</feature>
<comment type="pathway">
    <text evidence="4 14">Cofactor biosynthesis; riboflavin biosynthesis; 2-hydroxy-3-oxobutyl phosphate from D-ribulose 5-phosphate: step 1/1.</text>
</comment>
<gene>
    <name evidence="14 16" type="primary">ribB</name>
    <name evidence="16" type="ORF">FPL22_13615</name>
</gene>
<comment type="caution">
    <text evidence="16">The sequence shown here is derived from an EMBL/GenBank/DDBJ whole genome shotgun (WGS) entry which is preliminary data.</text>
</comment>
<dbReference type="Gene3D" id="3.90.870.10">
    <property type="entry name" value="DHBP synthase"/>
    <property type="match status" value="1"/>
</dbReference>
<feature type="site" description="Essential for catalytic activity" evidence="14">
    <location>
        <position position="132"/>
    </location>
</feature>
<evidence type="ECO:0000256" key="7">
    <source>
        <dbReference type="ARBA" id="ARBA00012153"/>
    </source>
</evidence>
<dbReference type="Gene3D" id="3.40.50.10990">
    <property type="entry name" value="GTP cyclohydrolase II"/>
    <property type="match status" value="1"/>
</dbReference>
<keyword evidence="17" id="KW-1185">Reference proteome</keyword>
<feature type="binding site" evidence="14">
    <location>
        <position position="38"/>
    </location>
    <ligand>
        <name>D-ribulose 5-phosphate</name>
        <dbReference type="ChEBI" id="CHEBI:58121"/>
    </ligand>
</feature>
<evidence type="ECO:0000256" key="1">
    <source>
        <dbReference type="ARBA" id="ARBA00000141"/>
    </source>
</evidence>
<dbReference type="PANTHER" id="PTHR21327">
    <property type="entry name" value="GTP CYCLOHYDROLASE II-RELATED"/>
    <property type="match status" value="1"/>
</dbReference>
<comment type="similarity">
    <text evidence="6">In the C-terminal section; belongs to the GTP cyclohydrolase II family.</text>
</comment>
<dbReference type="SUPFAM" id="SSF142695">
    <property type="entry name" value="RibA-like"/>
    <property type="match status" value="1"/>
</dbReference>
<dbReference type="InterPro" id="IPR036144">
    <property type="entry name" value="RibA-like_sf"/>
</dbReference>
<comment type="cofactor">
    <cofactor evidence="2">
        <name>Mn(2+)</name>
        <dbReference type="ChEBI" id="CHEBI:29035"/>
    </cofactor>
</comment>
<dbReference type="SUPFAM" id="SSF55821">
    <property type="entry name" value="YrdC/RibB"/>
    <property type="match status" value="1"/>
</dbReference>
<evidence type="ECO:0000256" key="13">
    <source>
        <dbReference type="ARBA" id="ARBA00023239"/>
    </source>
</evidence>
<dbReference type="GO" id="GO:0009231">
    <property type="term" value="P:riboflavin biosynthetic process"/>
    <property type="evidence" value="ECO:0007669"/>
    <property type="project" value="UniProtKB-UniRule"/>
</dbReference>
<feature type="domain" description="GTP cyclohydrolase II" evidence="15">
    <location>
        <begin position="217"/>
        <end position="363"/>
    </location>
</feature>
<dbReference type="InterPro" id="IPR032677">
    <property type="entry name" value="GTP_cyclohydro_II"/>
</dbReference>
<evidence type="ECO:0000256" key="5">
    <source>
        <dbReference type="ARBA" id="ARBA00005520"/>
    </source>
</evidence>
<evidence type="ECO:0000256" key="14">
    <source>
        <dbReference type="HAMAP-Rule" id="MF_00180"/>
    </source>
</evidence>
<reference evidence="16 17" key="1">
    <citation type="submission" date="2019-07" db="EMBL/GenBank/DDBJ databases">
        <title>Description of 53C-WASEF.</title>
        <authorList>
            <person name="Pitt A."/>
            <person name="Hahn M.W."/>
        </authorList>
    </citation>
    <scope>NUCLEOTIDE SEQUENCE [LARGE SCALE GENOMIC DNA]</scope>
    <source>
        <strain evidence="16 17">53C-WASEF</strain>
    </source>
</reference>
<evidence type="ECO:0000313" key="16">
    <source>
        <dbReference type="EMBL" id="TSJ77135.1"/>
    </source>
</evidence>
<dbReference type="FunFam" id="3.90.870.10:FF:000001">
    <property type="entry name" value="Riboflavin biosynthesis protein RibBA"/>
    <property type="match status" value="1"/>
</dbReference>
<dbReference type="AlphaFoldDB" id="A0A556QKF5"/>
<keyword evidence="11 14" id="KW-0460">Magnesium</keyword>
<dbReference type="GO" id="GO:0008686">
    <property type="term" value="F:3,4-dihydroxy-2-butanone-4-phosphate synthase activity"/>
    <property type="evidence" value="ECO:0007669"/>
    <property type="project" value="UniProtKB-UniRule"/>
</dbReference>
<evidence type="ECO:0000256" key="10">
    <source>
        <dbReference type="ARBA" id="ARBA00022723"/>
    </source>
</evidence>
<comment type="catalytic activity">
    <reaction evidence="1 14">
        <text>D-ribulose 5-phosphate = (2S)-2-hydroxy-3-oxobutyl phosphate + formate + H(+)</text>
        <dbReference type="Rhea" id="RHEA:18457"/>
        <dbReference type="ChEBI" id="CHEBI:15378"/>
        <dbReference type="ChEBI" id="CHEBI:15740"/>
        <dbReference type="ChEBI" id="CHEBI:58121"/>
        <dbReference type="ChEBI" id="CHEBI:58830"/>
        <dbReference type="EC" id="4.1.99.12"/>
    </reaction>
</comment>
<dbReference type="HAMAP" id="MF_00180">
    <property type="entry name" value="RibB"/>
    <property type="match status" value="1"/>
</dbReference>
<keyword evidence="13 14" id="KW-0456">Lyase</keyword>
<dbReference type="EMBL" id="VMBG01000002">
    <property type="protein sequence ID" value="TSJ77135.1"/>
    <property type="molecule type" value="Genomic_DNA"/>
</dbReference>
<comment type="cofactor">
    <cofactor evidence="14">
        <name>Mg(2+)</name>
        <dbReference type="ChEBI" id="CHEBI:18420"/>
    </cofactor>
    <cofactor evidence="14">
        <name>Mn(2+)</name>
        <dbReference type="ChEBI" id="CHEBI:29035"/>
    </cofactor>
    <text evidence="14">Binds 2 divalent metal cations per subunit. Magnesium or manganese.</text>
</comment>
<dbReference type="EC" id="4.1.99.12" evidence="7 14"/>
<dbReference type="GO" id="GO:0003935">
    <property type="term" value="F:GTP cyclohydrolase II activity"/>
    <property type="evidence" value="ECO:0007669"/>
    <property type="project" value="TreeGrafter"/>
</dbReference>
<dbReference type="PANTHER" id="PTHR21327:SF34">
    <property type="entry name" value="3,4-DIHYDROXY-2-BUTANONE 4-PHOSPHATE SYNTHASE"/>
    <property type="match status" value="1"/>
</dbReference>
<feature type="binding site" evidence="14">
    <location>
        <position position="34"/>
    </location>
    <ligand>
        <name>Mg(2+)</name>
        <dbReference type="ChEBI" id="CHEBI:18420"/>
        <label>1</label>
    </ligand>
</feature>
<dbReference type="Proteomes" id="UP000315648">
    <property type="component" value="Unassembled WGS sequence"/>
</dbReference>
<dbReference type="InterPro" id="IPR017945">
    <property type="entry name" value="DHBP_synth_RibB-like_a/b_dom"/>
</dbReference>
<evidence type="ECO:0000256" key="12">
    <source>
        <dbReference type="ARBA" id="ARBA00023211"/>
    </source>
</evidence>
<dbReference type="OrthoDB" id="9793111at2"/>
<dbReference type="GO" id="GO:0030145">
    <property type="term" value="F:manganese ion binding"/>
    <property type="evidence" value="ECO:0007669"/>
    <property type="project" value="UniProtKB-UniRule"/>
</dbReference>
<sequence length="367" mass="39536">MALSAASPFDSIESAIQDIADGKIIIVTDDENRENEGDLVMAASKATPEAVNMMIRHARGLICVPTTGSQLRRLGINPMVQENRESHKTAFTVSVDAAEGITTGISAYDRARTISLLADPDAKPDALVQPGHIFPLRAKDGGVLERAGHTEAAVDLASLAGLHPSGVICEILNDDGTVARLPELIKFKQQFGLKLVSIADLIEYRHRREKLVEVVCTRPFASEFGDFTLHVFRNKLDGRHHLAFVLGGLDSEPTLVRVHSENLLGDLFRQRGSDSHAMLTGSLEAIADAGRGVVLYMEHAQGGADVIDRLAARHGAGMSFRDYGIGAQILTALGLRKIRLLSNSSRKVVGLDGYDLEIVEVVPLGGK</sequence>
<dbReference type="UniPathway" id="UPA00275">
    <property type="reaction ID" value="UER00399"/>
</dbReference>
<dbReference type="RefSeq" id="WP_144230956.1">
    <property type="nucleotide sequence ID" value="NZ_CBCRVV010000011.1"/>
</dbReference>
<evidence type="ECO:0000256" key="4">
    <source>
        <dbReference type="ARBA" id="ARBA00004904"/>
    </source>
</evidence>
<evidence type="ECO:0000256" key="8">
    <source>
        <dbReference type="ARBA" id="ARBA00018836"/>
    </source>
</evidence>
<accession>A0A556QKF5</accession>
<dbReference type="Pfam" id="PF00925">
    <property type="entry name" value="GTP_cyclohydro2"/>
    <property type="match status" value="1"/>
</dbReference>
<organism evidence="16 17">
    <name type="scientific">Rariglobus hedericola</name>
    <dbReference type="NCBI Taxonomy" id="2597822"/>
    <lineage>
        <taxon>Bacteria</taxon>
        <taxon>Pseudomonadati</taxon>
        <taxon>Verrucomicrobiota</taxon>
        <taxon>Opitutia</taxon>
        <taxon>Opitutales</taxon>
        <taxon>Opitutaceae</taxon>
        <taxon>Rariglobus</taxon>
    </lineage>
</organism>